<protein>
    <submittedName>
        <fullName evidence="2">Uncharacterized protein</fullName>
    </submittedName>
</protein>
<proteinExistence type="predicted"/>
<dbReference type="AlphaFoldDB" id="A0A345HS74"/>
<dbReference type="KEGG" id="spad:DVK44_19965"/>
<dbReference type="RefSeq" id="WP_114660877.1">
    <property type="nucleotide sequence ID" value="NZ_CP031194.1"/>
</dbReference>
<keyword evidence="3" id="KW-1185">Reference proteome</keyword>
<sequence length="61" mass="6175">MTLAKRILITTALVAATTAGAASPALAGDMHATSGDVHATSIGDTLIPATPRGDWHLTLNH</sequence>
<evidence type="ECO:0000313" key="3">
    <source>
        <dbReference type="Proteomes" id="UP000253868"/>
    </source>
</evidence>
<dbReference type="Proteomes" id="UP000253868">
    <property type="component" value="Chromosome"/>
</dbReference>
<evidence type="ECO:0000256" key="1">
    <source>
        <dbReference type="SAM" id="SignalP"/>
    </source>
</evidence>
<gene>
    <name evidence="2" type="ORF">DVK44_19965</name>
</gene>
<keyword evidence="1" id="KW-0732">Signal</keyword>
<organism evidence="2 3">
    <name type="scientific">Streptomyces paludis</name>
    <dbReference type="NCBI Taxonomy" id="2282738"/>
    <lineage>
        <taxon>Bacteria</taxon>
        <taxon>Bacillati</taxon>
        <taxon>Actinomycetota</taxon>
        <taxon>Actinomycetes</taxon>
        <taxon>Kitasatosporales</taxon>
        <taxon>Streptomycetaceae</taxon>
        <taxon>Streptomyces</taxon>
    </lineage>
</organism>
<feature type="signal peptide" evidence="1">
    <location>
        <begin position="1"/>
        <end position="27"/>
    </location>
</feature>
<dbReference type="EMBL" id="CP031194">
    <property type="protein sequence ID" value="AXG79548.1"/>
    <property type="molecule type" value="Genomic_DNA"/>
</dbReference>
<evidence type="ECO:0000313" key="2">
    <source>
        <dbReference type="EMBL" id="AXG79548.1"/>
    </source>
</evidence>
<reference evidence="3" key="1">
    <citation type="submission" date="2018-07" db="EMBL/GenBank/DDBJ databases">
        <authorList>
            <person name="Zhao J."/>
        </authorList>
    </citation>
    <scope>NUCLEOTIDE SEQUENCE [LARGE SCALE GENOMIC DNA]</scope>
    <source>
        <strain evidence="3">GSSD-12</strain>
    </source>
</reference>
<accession>A0A345HS74</accession>
<name>A0A345HS74_9ACTN</name>
<feature type="chain" id="PRO_5039400462" evidence="1">
    <location>
        <begin position="28"/>
        <end position="61"/>
    </location>
</feature>